<accession>A0A143HI39</accession>
<dbReference type="InterPro" id="IPR010263">
    <property type="entry name" value="T6SS_TssK"/>
</dbReference>
<protein>
    <submittedName>
        <fullName evidence="1">Type VI secretion protein</fullName>
    </submittedName>
    <submittedName>
        <fullName evidence="2">Type VI secretion system baseplate subunit TssK</fullName>
    </submittedName>
</protein>
<dbReference type="GeneID" id="76606668"/>
<reference evidence="2" key="3">
    <citation type="submission" date="2022-11" db="EMBL/GenBank/DDBJ databases">
        <title>Chitin-degrading and fungicidal potential of chitinolytic bacterial strains from marine environment of the Pacific Ocean regions.</title>
        <authorList>
            <person name="Pentekhina I."/>
            <person name="Nedashkovskaya O."/>
            <person name="Seitkalieva A."/>
            <person name="Podvolotskaya A."/>
            <person name="Tekutyeva L."/>
            <person name="Balabanova L."/>
        </authorList>
    </citation>
    <scope>NUCLEOTIDE SEQUENCE</scope>
    <source>
        <strain evidence="2">KMM 6838</strain>
    </source>
</reference>
<sequence length="445" mass="49353">MSANNKVIWSEGMFLRPQHFQQQDRYLENLLEARTESLGPYTWGIIELAIDSEPLSLGKISLSRVKAIFPDGTPMLAPENELLPDVLDVPVNTRDEIVFLCIPLKRPGSQESVRDQEDFPQARYQASNFDARNSASSSGESARIQVGKLRVCLKLESDDRSGYASIGIARIRERQPEKPVELDSDYIPPLLNAEASAVIKAYIEEIKGLLDHRGSALGHRLSDSGRSGSAEIADYLLLQVINRFEPLLRQLTAQPRLHPHSLFLELLQLAGELATFTSPNKRPPEIPAYIHENLQQSYAGLFSALRQSLSTVLEQTAIALELVQRKFGIYVAPVTDPSLLSTASFVMAAKADMPGDLLRSRFPGQAKVAPVEAIRELISAQLPGLSLRPLPVAPRQIPYHAGFAYFELERTGDLWRAMQKSGGFAVHLGAEFPGLVMELWAIRNN</sequence>
<dbReference type="NCBIfam" id="TIGR03353">
    <property type="entry name" value="VI_chp_4"/>
    <property type="match status" value="1"/>
</dbReference>
<evidence type="ECO:0000313" key="2">
    <source>
        <dbReference type="EMBL" id="MCX2800263.1"/>
    </source>
</evidence>
<reference evidence="1" key="1">
    <citation type="submission" date="2016-03" db="EMBL/GenBank/DDBJ databases">
        <authorList>
            <person name="Ploux O."/>
        </authorList>
    </citation>
    <scope>NUCLEOTIDE SEQUENCE [LARGE SCALE GENOMIC DNA]</scope>
    <source>
        <strain evidence="1">DAU221</strain>
    </source>
</reference>
<evidence type="ECO:0000313" key="3">
    <source>
        <dbReference type="Proteomes" id="UP000076077"/>
    </source>
</evidence>
<dbReference type="KEGG" id="mthd:A3224_01230"/>
<dbReference type="EMBL" id="CP014864">
    <property type="protein sequence ID" value="AMX01384.1"/>
    <property type="molecule type" value="Genomic_DNA"/>
</dbReference>
<dbReference type="EMBL" id="JAPHQB010000001">
    <property type="protein sequence ID" value="MCX2800263.1"/>
    <property type="molecule type" value="Genomic_DNA"/>
</dbReference>
<dbReference type="PANTHER" id="PTHR35566:SF1">
    <property type="entry name" value="TYPE VI SECRETION SYSTEM BASEPLATE COMPONENT TSSK1"/>
    <property type="match status" value="1"/>
</dbReference>
<dbReference type="OrthoDB" id="9775333at2"/>
<dbReference type="STRING" id="252514.A3224_01230"/>
<dbReference type="Proteomes" id="UP001209730">
    <property type="component" value="Unassembled WGS sequence"/>
</dbReference>
<dbReference type="Pfam" id="PF05936">
    <property type="entry name" value="T6SS_VasE"/>
    <property type="match status" value="1"/>
</dbReference>
<dbReference type="Proteomes" id="UP000076077">
    <property type="component" value="Chromosome"/>
</dbReference>
<keyword evidence="3" id="KW-1185">Reference proteome</keyword>
<reference evidence="3" key="2">
    <citation type="submission" date="2016-03" db="EMBL/GenBank/DDBJ databases">
        <authorList>
            <person name="Lee Y.-S."/>
            <person name="Choi Y.-L."/>
        </authorList>
    </citation>
    <scope>NUCLEOTIDE SEQUENCE [LARGE SCALE GENOMIC DNA]</scope>
    <source>
        <strain evidence="3">DAU221</strain>
    </source>
</reference>
<dbReference type="PANTHER" id="PTHR35566">
    <property type="entry name" value="BLR3599 PROTEIN"/>
    <property type="match status" value="1"/>
</dbReference>
<dbReference type="AlphaFoldDB" id="A0A143HI39"/>
<name>A0A143HI39_MICTH</name>
<evidence type="ECO:0000313" key="1">
    <source>
        <dbReference type="EMBL" id="AMX01384.1"/>
    </source>
</evidence>
<gene>
    <name evidence="2" type="primary">tssK</name>
    <name evidence="1" type="ORF">A3224_01230</name>
    <name evidence="2" type="ORF">OQJ68_00515</name>
</gene>
<dbReference type="RefSeq" id="WP_067150414.1">
    <property type="nucleotide sequence ID" value="NZ_CP014864.1"/>
</dbReference>
<proteinExistence type="predicted"/>
<organism evidence="1 3">
    <name type="scientific">Microbulbifer thermotolerans</name>
    <dbReference type="NCBI Taxonomy" id="252514"/>
    <lineage>
        <taxon>Bacteria</taxon>
        <taxon>Pseudomonadati</taxon>
        <taxon>Pseudomonadota</taxon>
        <taxon>Gammaproteobacteria</taxon>
        <taxon>Cellvibrionales</taxon>
        <taxon>Microbulbiferaceae</taxon>
        <taxon>Microbulbifer</taxon>
    </lineage>
</organism>